<name>A0A640KQ26_LEITA</name>
<dbReference type="InterPro" id="IPR045075">
    <property type="entry name" value="Syf1-like"/>
</dbReference>
<feature type="compositionally biased region" description="Low complexity" evidence="3">
    <location>
        <begin position="144"/>
        <end position="158"/>
    </location>
</feature>
<dbReference type="InterPro" id="IPR011990">
    <property type="entry name" value="TPR-like_helical_dom_sf"/>
</dbReference>
<protein>
    <recommendedName>
        <fullName evidence="6">PRP1 splicing factor N-terminal domain-containing protein</fullName>
    </recommendedName>
</protein>
<keyword evidence="5" id="KW-1185">Reference proteome</keyword>
<feature type="region of interest" description="Disordered" evidence="3">
    <location>
        <begin position="1157"/>
        <end position="1177"/>
    </location>
</feature>
<dbReference type="GO" id="GO:0071013">
    <property type="term" value="C:catalytic step 2 spliceosome"/>
    <property type="evidence" value="ECO:0007669"/>
    <property type="project" value="TreeGrafter"/>
</dbReference>
<dbReference type="InterPro" id="IPR019734">
    <property type="entry name" value="TPR_rpt"/>
</dbReference>
<evidence type="ECO:0000256" key="2">
    <source>
        <dbReference type="PROSITE-ProRule" id="PRU00339"/>
    </source>
</evidence>
<dbReference type="PROSITE" id="PS50005">
    <property type="entry name" value="TPR"/>
    <property type="match status" value="1"/>
</dbReference>
<keyword evidence="1" id="KW-0677">Repeat</keyword>
<organism evidence="4 5">
    <name type="scientific">Leishmania tarentolae</name>
    <name type="common">Sauroleishmania tarentolae</name>
    <dbReference type="NCBI Taxonomy" id="5689"/>
    <lineage>
        <taxon>Eukaryota</taxon>
        <taxon>Discoba</taxon>
        <taxon>Euglenozoa</taxon>
        <taxon>Kinetoplastea</taxon>
        <taxon>Metakinetoplastina</taxon>
        <taxon>Trypanosomatida</taxon>
        <taxon>Trypanosomatidae</taxon>
        <taxon>Leishmaniinae</taxon>
        <taxon>Leishmania</taxon>
        <taxon>lizard Leishmania</taxon>
    </lineage>
</organism>
<comment type="caution">
    <text evidence="4">The sequence shown here is derived from an EMBL/GenBank/DDBJ whole genome shotgun (WGS) entry which is preliminary data.</text>
</comment>
<feature type="repeat" description="TPR" evidence="2">
    <location>
        <begin position="1096"/>
        <end position="1129"/>
    </location>
</feature>
<feature type="region of interest" description="Disordered" evidence="3">
    <location>
        <begin position="670"/>
        <end position="706"/>
    </location>
</feature>
<dbReference type="EMBL" id="BLBS01000049">
    <property type="protein sequence ID" value="GET91592.1"/>
    <property type="molecule type" value="Genomic_DNA"/>
</dbReference>
<proteinExistence type="predicted"/>
<evidence type="ECO:0000256" key="1">
    <source>
        <dbReference type="ARBA" id="ARBA00022737"/>
    </source>
</evidence>
<dbReference type="SUPFAM" id="SSF48452">
    <property type="entry name" value="TPR-like"/>
    <property type="match status" value="1"/>
</dbReference>
<feature type="region of interest" description="Disordered" evidence="3">
    <location>
        <begin position="133"/>
        <end position="166"/>
    </location>
</feature>
<evidence type="ECO:0000256" key="3">
    <source>
        <dbReference type="SAM" id="MobiDB-lite"/>
    </source>
</evidence>
<evidence type="ECO:0000313" key="5">
    <source>
        <dbReference type="Proteomes" id="UP000419144"/>
    </source>
</evidence>
<sequence length="1291" mass="138588">MMDEKKDKYEQLLAKVDWHAPHPPKGYQYGVGRGAKGFVTTAELTTGVNTTAKMTRDENDFFAAMERLEQRTRKPKREDDEAAVNHVGGLHTSAMSSGDVDRSFPAKVKLSLEDLATLEAVPYPTVAKPITAADSQSAYSGPVPAGSSTTASSSMPAPASGPPAPLVVRSARTEEGEAAEEHVFAEERVLTAYDILKGKASAVQTGLHNVLAMGSAEEQTTWITHARAYREMGMTRRAYQTLVDGCAVTGRKGKRIWEERLRYFAKDNYAERRRLLEEATSACPTEEELWIQLLGCIPPAEKVPCLQRAVLACPSSEHLWLHLVQYVPSPKDQRALLQKALQYTPTLPLLWARLARLETYQTGKEMFQAAAARYPSLALIIEAAKYVEWHALAHYWACRFSPTNTALPLSENRGIEVLEAEKGAVDSAASVAAMYAVVQRADTEVRDLVRTAQRNYLDLSEAGSRHAWLSLALSLLYKDKVDDHSGAEVTNRNRETRMPSRAANVVPNVYVCTAAHMFLCIVDPNDRRGVTHTIPATWLEDLVALLPADAASRHSVQCVLWYSWLRLQQQQLEAMSTSKEQSETLAAARSSATSATARSTASVTPRDILPVLAAAVLSASITVLHDDLPALLCCGGEGSATTVEGATTPSTVHPPAVAHASLGSRIEEQRVAEEDEEEELGKPLSAPSSASTAPGPVKAKAADRDSELPLPPPLVVALASLLGSTMHVAASGAGVFTSSSLDPQGASTKIDAALGAPADARSRSQLGSTLELLLVEVPLVVCDALYRRGLCGAALSFIDRILHTVNVTTMGQVTGALRLYVARSKMLAAVGNIAAADACLVSAIDAAKVTAAAVQHQQREEEVWVKLGILRRSQGQSIDALLVDALQRFPRSSRLWLMRLEEKRRLIQQRLDVLATTPTGVSVIDLLRQDESLASEVRELRVLCKKALSPEHCRIVAAVWVFVAARVEAELLQNVAAARALLTDALAACAADVQSTRSHVLARGVPALELERQASAVARIGVTQAMLDAQYGTPGQALEIVQEVLQKLPKTREGTFSMAQDNAVGELLGLFISLEPPASRGKAAAQVMRQWKSREPLALCAVAQLYYAAGQYARALDQAKKAVQLSKGRCGDAVGLLWRMAEAPAMQALVRENIAGKTEEDSGQNGEGEKRADAPSSAVSVAELPAEAIQQWVFSVVNASADSGVGSSFASGVSCALATENGAPLGSSGSLATPLVVVPNCGPLWITVAKAEDPGNVTLLGYRRSVVEMLRDVANRIILKAPESSSITTRT</sequence>
<evidence type="ECO:0000313" key="4">
    <source>
        <dbReference type="EMBL" id="GET91592.1"/>
    </source>
</evidence>
<keyword evidence="2" id="KW-0802">TPR repeat</keyword>
<gene>
    <name evidence="4" type="ORF">LtaPh_3226800</name>
</gene>
<dbReference type="GO" id="GO:0046540">
    <property type="term" value="C:U4/U6 x U5 tri-snRNP complex"/>
    <property type="evidence" value="ECO:0007669"/>
    <property type="project" value="TreeGrafter"/>
</dbReference>
<feature type="compositionally biased region" description="Low complexity" evidence="3">
    <location>
        <begin position="683"/>
        <end position="696"/>
    </location>
</feature>
<dbReference type="GO" id="GO:0000244">
    <property type="term" value="P:spliceosomal tri-snRNP complex assembly"/>
    <property type="evidence" value="ECO:0007669"/>
    <property type="project" value="TreeGrafter"/>
</dbReference>
<dbReference type="PANTHER" id="PTHR11246:SF1">
    <property type="entry name" value="PRE-MRNA-PROCESSING FACTOR 6"/>
    <property type="match status" value="1"/>
</dbReference>
<dbReference type="Proteomes" id="UP000419144">
    <property type="component" value="Unassembled WGS sequence"/>
</dbReference>
<accession>A0A640KQ26</accession>
<evidence type="ECO:0008006" key="6">
    <source>
        <dbReference type="Google" id="ProtNLM"/>
    </source>
</evidence>
<dbReference type="OrthoDB" id="440128at2759"/>
<dbReference type="PANTHER" id="PTHR11246">
    <property type="entry name" value="PRE-MRNA SPLICING FACTOR"/>
    <property type="match status" value="1"/>
</dbReference>
<reference evidence="4" key="1">
    <citation type="submission" date="2019-11" db="EMBL/GenBank/DDBJ databases">
        <title>Leishmania tarentolae CDS.</title>
        <authorList>
            <person name="Goto Y."/>
            <person name="Yamagishi J."/>
        </authorList>
    </citation>
    <scope>NUCLEOTIDE SEQUENCE [LARGE SCALE GENOMIC DNA]</scope>
    <source>
        <strain evidence="4">Parrot Tar II</strain>
    </source>
</reference>
<dbReference type="VEuPathDB" id="TriTrypDB:LtaPh_3226800"/>